<gene>
    <name evidence="2" type="ORF">PILCRDRAFT_442698</name>
</gene>
<dbReference type="PANTHER" id="PTHR32285">
    <property type="entry name" value="PROTEIN TRICHOME BIREFRINGENCE-LIKE 9-RELATED"/>
    <property type="match status" value="1"/>
</dbReference>
<reference evidence="2 3" key="1">
    <citation type="submission" date="2014-04" db="EMBL/GenBank/DDBJ databases">
        <authorList>
            <consortium name="DOE Joint Genome Institute"/>
            <person name="Kuo A."/>
            <person name="Tarkka M."/>
            <person name="Buscot F."/>
            <person name="Kohler A."/>
            <person name="Nagy L.G."/>
            <person name="Floudas D."/>
            <person name="Copeland A."/>
            <person name="Barry K.W."/>
            <person name="Cichocki N."/>
            <person name="Veneault-Fourrey C."/>
            <person name="LaButti K."/>
            <person name="Lindquist E.A."/>
            <person name="Lipzen A."/>
            <person name="Lundell T."/>
            <person name="Morin E."/>
            <person name="Murat C."/>
            <person name="Sun H."/>
            <person name="Tunlid A."/>
            <person name="Henrissat B."/>
            <person name="Grigoriev I.V."/>
            <person name="Hibbett D.S."/>
            <person name="Martin F."/>
            <person name="Nordberg H.P."/>
            <person name="Cantor M.N."/>
            <person name="Hua S.X."/>
        </authorList>
    </citation>
    <scope>NUCLEOTIDE SEQUENCE [LARGE SCALE GENOMIC DNA]</scope>
    <source>
        <strain evidence="2 3">F 1598</strain>
    </source>
</reference>
<feature type="transmembrane region" description="Helical" evidence="1">
    <location>
        <begin position="12"/>
        <end position="34"/>
    </location>
</feature>
<dbReference type="AlphaFoldDB" id="A0A0C3BAU2"/>
<dbReference type="STRING" id="765440.A0A0C3BAU2"/>
<sequence length="455" mass="52511">MGYTVFRINTRFFSVRPVIGLGVILALALISFTLSFKFRLQDLPVFKTTVNPEHRLASCPPEAWADGQWKYKPRSNSTKTSESPMEDAHAFAGFAGCASSRQYEWHLGFDSEEQLQKLAKVDSYQWTPTSRCDIDPLNGAVLTKELVEHGGWLMIGDSMTENHFFSLSCVLYPHVVASPDYASGEGTHAHDEPQHLYLSPHSPLIHSLRFPDGFDIAKTPLVTYRRVDLLFEQYELVELHYRLHKPLRNFTLFDEEVPSYSLSPAYYMRLFTKPLPEANYATLVTSTGGHWTTTLFAGFQDDDKEGEGIYDVLEFFRYVTERWAYEVQETLYEDQRKGNGGKTSPRQVIVRSYLPGHEDCHEYYEPWTVYHPFTIFAWNWQWIKDFNKIFQEILSSRSPGYPNIHYLPIDQPALLRPDAHVSSDCLHLISGSGVIEGWTHYIWHFITREIGGRVR</sequence>
<reference evidence="3" key="2">
    <citation type="submission" date="2015-01" db="EMBL/GenBank/DDBJ databases">
        <title>Evolutionary Origins and Diversification of the Mycorrhizal Mutualists.</title>
        <authorList>
            <consortium name="DOE Joint Genome Institute"/>
            <consortium name="Mycorrhizal Genomics Consortium"/>
            <person name="Kohler A."/>
            <person name="Kuo A."/>
            <person name="Nagy L.G."/>
            <person name="Floudas D."/>
            <person name="Copeland A."/>
            <person name="Barry K.W."/>
            <person name="Cichocki N."/>
            <person name="Veneault-Fourrey C."/>
            <person name="LaButti K."/>
            <person name="Lindquist E.A."/>
            <person name="Lipzen A."/>
            <person name="Lundell T."/>
            <person name="Morin E."/>
            <person name="Murat C."/>
            <person name="Riley R."/>
            <person name="Ohm R."/>
            <person name="Sun H."/>
            <person name="Tunlid A."/>
            <person name="Henrissat B."/>
            <person name="Grigoriev I.V."/>
            <person name="Hibbett D.S."/>
            <person name="Martin F."/>
        </authorList>
    </citation>
    <scope>NUCLEOTIDE SEQUENCE [LARGE SCALE GENOMIC DNA]</scope>
    <source>
        <strain evidence="3">F 1598</strain>
    </source>
</reference>
<evidence type="ECO:0000313" key="3">
    <source>
        <dbReference type="Proteomes" id="UP000054166"/>
    </source>
</evidence>
<dbReference type="GO" id="GO:0016413">
    <property type="term" value="F:O-acetyltransferase activity"/>
    <property type="evidence" value="ECO:0007669"/>
    <property type="project" value="InterPro"/>
</dbReference>
<keyword evidence="1" id="KW-1133">Transmembrane helix</keyword>
<evidence type="ECO:0000256" key="1">
    <source>
        <dbReference type="SAM" id="Phobius"/>
    </source>
</evidence>
<dbReference type="HOGENOM" id="CLU_039311_0_0_1"/>
<dbReference type="PANTHER" id="PTHR32285:SF213">
    <property type="entry name" value="PROTEIN TRICHOME BIREFRINGENCE-LIKE 11"/>
    <property type="match status" value="1"/>
</dbReference>
<keyword evidence="3" id="KW-1185">Reference proteome</keyword>
<name>A0A0C3BAU2_PILCF</name>
<keyword evidence="1" id="KW-0812">Transmembrane</keyword>
<accession>A0A0C3BAU2</accession>
<dbReference type="InParanoid" id="A0A0C3BAU2"/>
<evidence type="ECO:0000313" key="2">
    <source>
        <dbReference type="EMBL" id="KIM83413.1"/>
    </source>
</evidence>
<dbReference type="Proteomes" id="UP000054166">
    <property type="component" value="Unassembled WGS sequence"/>
</dbReference>
<organism evidence="2 3">
    <name type="scientific">Piloderma croceum (strain F 1598)</name>
    <dbReference type="NCBI Taxonomy" id="765440"/>
    <lineage>
        <taxon>Eukaryota</taxon>
        <taxon>Fungi</taxon>
        <taxon>Dikarya</taxon>
        <taxon>Basidiomycota</taxon>
        <taxon>Agaricomycotina</taxon>
        <taxon>Agaricomycetes</taxon>
        <taxon>Agaricomycetidae</taxon>
        <taxon>Atheliales</taxon>
        <taxon>Atheliaceae</taxon>
        <taxon>Piloderma</taxon>
    </lineage>
</organism>
<dbReference type="OrthoDB" id="630188at2759"/>
<dbReference type="GO" id="GO:0005794">
    <property type="term" value="C:Golgi apparatus"/>
    <property type="evidence" value="ECO:0007669"/>
    <property type="project" value="TreeGrafter"/>
</dbReference>
<proteinExistence type="predicted"/>
<dbReference type="InterPro" id="IPR029962">
    <property type="entry name" value="TBL"/>
</dbReference>
<protein>
    <submittedName>
        <fullName evidence="2">Uncharacterized protein</fullName>
    </submittedName>
</protein>
<keyword evidence="1" id="KW-0472">Membrane</keyword>
<dbReference type="EMBL" id="KN832991">
    <property type="protein sequence ID" value="KIM83413.1"/>
    <property type="molecule type" value="Genomic_DNA"/>
</dbReference>